<dbReference type="GO" id="GO:0003676">
    <property type="term" value="F:nucleic acid binding"/>
    <property type="evidence" value="ECO:0007669"/>
    <property type="project" value="InterPro"/>
</dbReference>
<proteinExistence type="predicted"/>
<dbReference type="Gene3D" id="1.10.30.50">
    <property type="match status" value="1"/>
</dbReference>
<dbReference type="OrthoDB" id="9816185at2"/>
<dbReference type="RefSeq" id="WP_075638745.1">
    <property type="nucleotide sequence ID" value="NZ_MKIM01000024.1"/>
</dbReference>
<dbReference type="Proteomes" id="UP000186894">
    <property type="component" value="Unassembled WGS sequence"/>
</dbReference>
<dbReference type="GO" id="GO:0008270">
    <property type="term" value="F:zinc ion binding"/>
    <property type="evidence" value="ECO:0007669"/>
    <property type="project" value="InterPro"/>
</dbReference>
<gene>
    <name evidence="2" type="ORF">BJF95_11480</name>
</gene>
<dbReference type="AlphaFoldDB" id="A0A1Q8ZUK0"/>
<sequence>MTSMIANPAQYSDTEKKIIRAFLKDVNFTSGTWADPNIEGIRSSVKQHYIAEQQYRCCYCQQELINEHGRAWDVEHVISRSQHPRLMFEPRNLAVACTECNGNKSNVSVTRKESVRLPTAPASYLIVHPHFDRYEEHIEIEGNYTFHALTDKGSFTIHHCELYRIRARIARIKKPIRDRRFEQDVGNLRMAKTVDEARPVVAAILERIKIEEEAGKAQ</sequence>
<keyword evidence="3" id="KW-1185">Reference proteome</keyword>
<dbReference type="GO" id="GO:0004519">
    <property type="term" value="F:endonuclease activity"/>
    <property type="evidence" value="ECO:0007669"/>
    <property type="project" value="InterPro"/>
</dbReference>
<dbReference type="EMBL" id="MKIM01000024">
    <property type="protein sequence ID" value="OLP45740.1"/>
    <property type="molecule type" value="Genomic_DNA"/>
</dbReference>
<feature type="domain" description="HNH" evidence="1">
    <location>
        <begin position="57"/>
        <end position="106"/>
    </location>
</feature>
<reference evidence="2 3" key="1">
    <citation type="submission" date="2016-09" db="EMBL/GenBank/DDBJ databases">
        <title>Rhizobium oryziradicis sp. nov., isolated from the root of rice.</title>
        <authorList>
            <person name="Zhao J."/>
            <person name="Zhang X."/>
        </authorList>
    </citation>
    <scope>NUCLEOTIDE SEQUENCE [LARGE SCALE GENOMIC DNA]</scope>
    <source>
        <strain evidence="2 3">N19</strain>
    </source>
</reference>
<comment type="caution">
    <text evidence="2">The sequence shown here is derived from an EMBL/GenBank/DDBJ whole genome shotgun (WGS) entry which is preliminary data.</text>
</comment>
<evidence type="ECO:0000259" key="1">
    <source>
        <dbReference type="Pfam" id="PF01844"/>
    </source>
</evidence>
<evidence type="ECO:0000313" key="3">
    <source>
        <dbReference type="Proteomes" id="UP000186894"/>
    </source>
</evidence>
<dbReference type="Pfam" id="PF01844">
    <property type="entry name" value="HNH"/>
    <property type="match status" value="1"/>
</dbReference>
<organism evidence="2 3">
    <name type="scientific">Rhizobium oryziradicis</name>
    <dbReference type="NCBI Taxonomy" id="1867956"/>
    <lineage>
        <taxon>Bacteria</taxon>
        <taxon>Pseudomonadati</taxon>
        <taxon>Pseudomonadota</taxon>
        <taxon>Alphaproteobacteria</taxon>
        <taxon>Hyphomicrobiales</taxon>
        <taxon>Rhizobiaceae</taxon>
        <taxon>Rhizobium/Agrobacterium group</taxon>
        <taxon>Rhizobium</taxon>
    </lineage>
</organism>
<dbReference type="InterPro" id="IPR002711">
    <property type="entry name" value="HNH"/>
</dbReference>
<protein>
    <recommendedName>
        <fullName evidence="1">HNH domain-containing protein</fullName>
    </recommendedName>
</protein>
<accession>A0A1Q8ZUK0</accession>
<dbReference type="STRING" id="1867956.BJF95_11480"/>
<name>A0A1Q8ZUK0_9HYPH</name>
<evidence type="ECO:0000313" key="2">
    <source>
        <dbReference type="EMBL" id="OLP45740.1"/>
    </source>
</evidence>